<proteinExistence type="inferred from homology"/>
<reference evidence="6" key="1">
    <citation type="journal article" date="2020" name="Nat. Commun.">
        <title>Large-scale genome sequencing of mycorrhizal fungi provides insights into the early evolution of symbiotic traits.</title>
        <authorList>
            <person name="Miyauchi S."/>
            <person name="Kiss E."/>
            <person name="Kuo A."/>
            <person name="Drula E."/>
            <person name="Kohler A."/>
            <person name="Sanchez-Garcia M."/>
            <person name="Morin E."/>
            <person name="Andreopoulos B."/>
            <person name="Barry K.W."/>
            <person name="Bonito G."/>
            <person name="Buee M."/>
            <person name="Carver A."/>
            <person name="Chen C."/>
            <person name="Cichocki N."/>
            <person name="Clum A."/>
            <person name="Culley D."/>
            <person name="Crous P.W."/>
            <person name="Fauchery L."/>
            <person name="Girlanda M."/>
            <person name="Hayes R.D."/>
            <person name="Keri Z."/>
            <person name="LaButti K."/>
            <person name="Lipzen A."/>
            <person name="Lombard V."/>
            <person name="Magnuson J."/>
            <person name="Maillard F."/>
            <person name="Murat C."/>
            <person name="Nolan M."/>
            <person name="Ohm R.A."/>
            <person name="Pangilinan J."/>
            <person name="Pereira M.F."/>
            <person name="Perotto S."/>
            <person name="Peter M."/>
            <person name="Pfister S."/>
            <person name="Riley R."/>
            <person name="Sitrit Y."/>
            <person name="Stielow J.B."/>
            <person name="Szollosi G."/>
            <person name="Zifcakova L."/>
            <person name="Stursova M."/>
            <person name="Spatafora J.W."/>
            <person name="Tedersoo L."/>
            <person name="Vaario L.M."/>
            <person name="Yamada A."/>
            <person name="Yan M."/>
            <person name="Wang P."/>
            <person name="Xu J."/>
            <person name="Bruns T."/>
            <person name="Baldrian P."/>
            <person name="Vilgalys R."/>
            <person name="Dunand C."/>
            <person name="Henrissat B."/>
            <person name="Grigoriev I.V."/>
            <person name="Hibbett D."/>
            <person name="Nagy L.G."/>
            <person name="Martin F.M."/>
        </authorList>
    </citation>
    <scope>NUCLEOTIDE SEQUENCE</scope>
    <source>
        <strain evidence="6">UP504</strain>
    </source>
</reference>
<dbReference type="GO" id="GO:0005759">
    <property type="term" value="C:mitochondrial matrix"/>
    <property type="evidence" value="ECO:0007669"/>
    <property type="project" value="UniProtKB-SubCell"/>
</dbReference>
<dbReference type="PANTHER" id="PTHR13675:SF1">
    <property type="entry name" value="SUCCINATE DEHYDROGENASE ASSEMBLY FACTOR 1, MITOCHONDRIAL"/>
    <property type="match status" value="1"/>
</dbReference>
<dbReference type="InterPro" id="IPR045295">
    <property type="entry name" value="Complex1_LYR_SDHAF1_LYRM8"/>
</dbReference>
<evidence type="ECO:0000256" key="4">
    <source>
        <dbReference type="ARBA" id="ARBA00025715"/>
    </source>
</evidence>
<dbReference type="CDD" id="cd20268">
    <property type="entry name" value="Complex1_LYR_SDHAF1_LYRM8"/>
    <property type="match status" value="1"/>
</dbReference>
<dbReference type="Pfam" id="PF05347">
    <property type="entry name" value="Complex1_LYR"/>
    <property type="match status" value="1"/>
</dbReference>
<accession>A0A9P6DYX5</accession>
<comment type="similarity">
    <text evidence="4">Belongs to the complex I LYR family. SDHAF1 subfamily.</text>
</comment>
<keyword evidence="2" id="KW-0496">Mitochondrion</keyword>
<sequence length="94" mass="11246">MTPRQSGLQQQVLALYRRALRMTTAKPALARPKFRLFVHYHFRKNAAISPRDIGTVEYLLRQGIKQVDMYENPSIRDCHLTYDMLEWARRNNRR</sequence>
<evidence type="ECO:0000313" key="7">
    <source>
        <dbReference type="Proteomes" id="UP000886523"/>
    </source>
</evidence>
<dbReference type="InterPro" id="IPR008011">
    <property type="entry name" value="Complex1_LYR_dom"/>
</dbReference>
<comment type="subcellular location">
    <subcellularLocation>
        <location evidence="1">Mitochondrion matrix</location>
    </subcellularLocation>
</comment>
<evidence type="ECO:0000313" key="6">
    <source>
        <dbReference type="EMBL" id="KAF9516429.1"/>
    </source>
</evidence>
<evidence type="ECO:0000256" key="1">
    <source>
        <dbReference type="ARBA" id="ARBA00004305"/>
    </source>
</evidence>
<protein>
    <recommendedName>
        <fullName evidence="5">Complex 1 LYR protein domain-containing protein</fullName>
    </recommendedName>
</protein>
<evidence type="ECO:0000256" key="3">
    <source>
        <dbReference type="ARBA" id="ARBA00023186"/>
    </source>
</evidence>
<dbReference type="GO" id="GO:0034553">
    <property type="term" value="P:mitochondrial respiratory chain complex II assembly"/>
    <property type="evidence" value="ECO:0007669"/>
    <property type="project" value="InterPro"/>
</dbReference>
<feature type="non-terminal residue" evidence="6">
    <location>
        <position position="94"/>
    </location>
</feature>
<feature type="domain" description="Complex 1 LYR protein" evidence="5">
    <location>
        <begin position="10"/>
        <end position="69"/>
    </location>
</feature>
<evidence type="ECO:0000256" key="2">
    <source>
        <dbReference type="ARBA" id="ARBA00023128"/>
    </source>
</evidence>
<dbReference type="OrthoDB" id="273010at2759"/>
<name>A0A9P6DYX5_9AGAM</name>
<keyword evidence="3" id="KW-0143">Chaperone</keyword>
<comment type="caution">
    <text evidence="6">The sequence shown here is derived from an EMBL/GenBank/DDBJ whole genome shotgun (WGS) entry which is preliminary data.</text>
</comment>
<gene>
    <name evidence="6" type="ORF">BS47DRAFT_1259885</name>
</gene>
<dbReference type="Proteomes" id="UP000886523">
    <property type="component" value="Unassembled WGS sequence"/>
</dbReference>
<dbReference type="PANTHER" id="PTHR13675">
    <property type="entry name" value="LYR MOTIF-CONTAINING PROTEIN 2"/>
    <property type="match status" value="1"/>
</dbReference>
<dbReference type="AlphaFoldDB" id="A0A9P6DYX5"/>
<keyword evidence="7" id="KW-1185">Reference proteome</keyword>
<evidence type="ECO:0000259" key="5">
    <source>
        <dbReference type="Pfam" id="PF05347"/>
    </source>
</evidence>
<organism evidence="6 7">
    <name type="scientific">Hydnum rufescens UP504</name>
    <dbReference type="NCBI Taxonomy" id="1448309"/>
    <lineage>
        <taxon>Eukaryota</taxon>
        <taxon>Fungi</taxon>
        <taxon>Dikarya</taxon>
        <taxon>Basidiomycota</taxon>
        <taxon>Agaricomycotina</taxon>
        <taxon>Agaricomycetes</taxon>
        <taxon>Cantharellales</taxon>
        <taxon>Hydnaceae</taxon>
        <taxon>Hydnum</taxon>
    </lineage>
</organism>
<dbReference type="EMBL" id="MU128939">
    <property type="protein sequence ID" value="KAF9516429.1"/>
    <property type="molecule type" value="Genomic_DNA"/>
</dbReference>